<dbReference type="AlphaFoldDB" id="A0A7K6EB01"/>
<keyword evidence="5" id="KW-1185">Reference proteome</keyword>
<feature type="non-terminal residue" evidence="4">
    <location>
        <position position="1"/>
    </location>
</feature>
<dbReference type="GO" id="GO:0005886">
    <property type="term" value="C:plasma membrane"/>
    <property type="evidence" value="ECO:0007669"/>
    <property type="project" value="TreeGrafter"/>
</dbReference>
<keyword evidence="2" id="KW-0067">ATP-binding</keyword>
<dbReference type="GO" id="GO:0006909">
    <property type="term" value="P:phagocytosis"/>
    <property type="evidence" value="ECO:0007669"/>
    <property type="project" value="TreeGrafter"/>
</dbReference>
<dbReference type="Gene3D" id="1.10.510.10">
    <property type="entry name" value="Transferase(Phosphotransferase) domain 1"/>
    <property type="match status" value="1"/>
</dbReference>
<dbReference type="InterPro" id="IPR011009">
    <property type="entry name" value="Kinase-like_dom_sf"/>
</dbReference>
<dbReference type="GO" id="GO:0007399">
    <property type="term" value="P:nervous system development"/>
    <property type="evidence" value="ECO:0007669"/>
    <property type="project" value="TreeGrafter"/>
</dbReference>
<dbReference type="GO" id="GO:0007169">
    <property type="term" value="P:cell surface receptor protein tyrosine kinase signaling pathway"/>
    <property type="evidence" value="ECO:0007669"/>
    <property type="project" value="TreeGrafter"/>
</dbReference>
<name>A0A7K6EB01_9PASS</name>
<dbReference type="GO" id="GO:0005524">
    <property type="term" value="F:ATP binding"/>
    <property type="evidence" value="ECO:0007669"/>
    <property type="project" value="UniProtKB-KW"/>
</dbReference>
<organism evidence="4 5">
    <name type="scientific">Grantiella picta</name>
    <dbReference type="NCBI Taxonomy" id="266360"/>
    <lineage>
        <taxon>Eukaryota</taxon>
        <taxon>Metazoa</taxon>
        <taxon>Chordata</taxon>
        <taxon>Craniata</taxon>
        <taxon>Vertebrata</taxon>
        <taxon>Euteleostomi</taxon>
        <taxon>Archelosauria</taxon>
        <taxon>Archosauria</taxon>
        <taxon>Dinosauria</taxon>
        <taxon>Saurischia</taxon>
        <taxon>Theropoda</taxon>
        <taxon>Coelurosauria</taxon>
        <taxon>Aves</taxon>
        <taxon>Neognathae</taxon>
        <taxon>Neoaves</taxon>
        <taxon>Telluraves</taxon>
        <taxon>Australaves</taxon>
        <taxon>Passeriformes</taxon>
        <taxon>Meliphagoidea</taxon>
        <taxon>Meliphagidae</taxon>
        <taxon>Grantiella</taxon>
    </lineage>
</organism>
<dbReference type="GO" id="GO:0016477">
    <property type="term" value="P:cell migration"/>
    <property type="evidence" value="ECO:0007669"/>
    <property type="project" value="TreeGrafter"/>
</dbReference>
<feature type="domain" description="Serine-threonine/tyrosine-protein kinase catalytic" evidence="3">
    <location>
        <begin position="3"/>
        <end position="54"/>
    </location>
</feature>
<sequence length="75" mass="8480">RLDETLTVKGADFGVARDVFDKEYIREHRHAKLPVKWMALESLQTQKFTTKSDVVGMTPLPVPHPYPVCMPTAAL</sequence>
<dbReference type="GO" id="GO:0004714">
    <property type="term" value="F:transmembrane receptor protein tyrosine kinase activity"/>
    <property type="evidence" value="ECO:0007669"/>
    <property type="project" value="TreeGrafter"/>
</dbReference>
<evidence type="ECO:0000256" key="1">
    <source>
        <dbReference type="ARBA" id="ARBA00022741"/>
    </source>
</evidence>
<protein>
    <submittedName>
        <fullName evidence="4">RON protein</fullName>
    </submittedName>
</protein>
<dbReference type="InterPro" id="IPR050122">
    <property type="entry name" value="RTK"/>
</dbReference>
<evidence type="ECO:0000256" key="2">
    <source>
        <dbReference type="ARBA" id="ARBA00022840"/>
    </source>
</evidence>
<keyword evidence="1" id="KW-0547">Nucleotide-binding</keyword>
<dbReference type="Proteomes" id="UP000575029">
    <property type="component" value="Unassembled WGS sequence"/>
</dbReference>
<dbReference type="EMBL" id="VZRM01004039">
    <property type="protein sequence ID" value="NWV36399.1"/>
    <property type="molecule type" value="Genomic_DNA"/>
</dbReference>
<dbReference type="SUPFAM" id="SSF56112">
    <property type="entry name" value="Protein kinase-like (PK-like)"/>
    <property type="match status" value="1"/>
</dbReference>
<evidence type="ECO:0000313" key="4">
    <source>
        <dbReference type="EMBL" id="NWV36399.1"/>
    </source>
</evidence>
<comment type="caution">
    <text evidence="4">The sequence shown here is derived from an EMBL/GenBank/DDBJ whole genome shotgun (WGS) entry which is preliminary data.</text>
</comment>
<dbReference type="PANTHER" id="PTHR24416">
    <property type="entry name" value="TYROSINE-PROTEIN KINASE RECEPTOR"/>
    <property type="match status" value="1"/>
</dbReference>
<dbReference type="GO" id="GO:0043235">
    <property type="term" value="C:receptor complex"/>
    <property type="evidence" value="ECO:0007669"/>
    <property type="project" value="TreeGrafter"/>
</dbReference>
<gene>
    <name evidence="4" type="primary">Mst1r_1</name>
    <name evidence="4" type="ORF">GRAPIC_R15913</name>
</gene>
<accession>A0A7K6EB01</accession>
<dbReference type="InterPro" id="IPR001245">
    <property type="entry name" value="Ser-Thr/Tyr_kinase_cat_dom"/>
</dbReference>
<evidence type="ECO:0000313" key="5">
    <source>
        <dbReference type="Proteomes" id="UP000575029"/>
    </source>
</evidence>
<dbReference type="Pfam" id="PF07714">
    <property type="entry name" value="PK_Tyr_Ser-Thr"/>
    <property type="match status" value="1"/>
</dbReference>
<evidence type="ECO:0000259" key="3">
    <source>
        <dbReference type="Pfam" id="PF07714"/>
    </source>
</evidence>
<reference evidence="4 5" key="1">
    <citation type="submission" date="2019-09" db="EMBL/GenBank/DDBJ databases">
        <title>Bird 10,000 Genomes (B10K) Project - Family phase.</title>
        <authorList>
            <person name="Zhang G."/>
        </authorList>
    </citation>
    <scope>NUCLEOTIDE SEQUENCE [LARGE SCALE GENOMIC DNA]</scope>
    <source>
        <strain evidence="4">B10K-DU-029-50</strain>
        <tissue evidence="4">Heart</tissue>
    </source>
</reference>
<dbReference type="PANTHER" id="PTHR24416:SF564">
    <property type="entry name" value="MACROPHAGE-STIMULATING PROTEIN RECEPTOR"/>
    <property type="match status" value="1"/>
</dbReference>
<feature type="non-terminal residue" evidence="4">
    <location>
        <position position="75"/>
    </location>
</feature>
<proteinExistence type="predicted"/>